<evidence type="ECO:0000259" key="1">
    <source>
        <dbReference type="Pfam" id="PF07171"/>
    </source>
</evidence>
<dbReference type="InterPro" id="IPR015995">
    <property type="entry name" value="MlrC_N"/>
</dbReference>
<dbReference type="InterPro" id="IPR010799">
    <property type="entry name" value="MlrC_C"/>
</dbReference>
<dbReference type="AlphaFoldDB" id="F5YQ54"/>
<dbReference type="Pfam" id="PF07364">
    <property type="entry name" value="DUF1485"/>
    <property type="match status" value="1"/>
</dbReference>
<organism evidence="3 4">
    <name type="scientific">Treponema primitia (strain ATCC BAA-887 / DSM 12427 / ZAS-2)</name>
    <dbReference type="NCBI Taxonomy" id="545694"/>
    <lineage>
        <taxon>Bacteria</taxon>
        <taxon>Pseudomonadati</taxon>
        <taxon>Spirochaetota</taxon>
        <taxon>Spirochaetia</taxon>
        <taxon>Spirochaetales</taxon>
        <taxon>Treponemataceae</taxon>
        <taxon>Treponema</taxon>
    </lineage>
</organism>
<feature type="domain" description="Microcystin LR degradation protein MlrC C-terminal" evidence="1">
    <location>
        <begin position="309"/>
        <end position="480"/>
    </location>
</feature>
<dbReference type="InterPro" id="IPR009197">
    <property type="entry name" value="MlrC"/>
</dbReference>
<dbReference type="eggNOG" id="COG5476">
    <property type="taxonomic scope" value="Bacteria"/>
</dbReference>
<dbReference type="STRING" id="545694.TREPR_1445"/>
<reference evidence="3 4" key="2">
    <citation type="journal article" date="2011" name="ISME J.">
        <title>RNA-seq reveals cooperative metabolic interactions between two termite-gut spirochete species in co-culture.</title>
        <authorList>
            <person name="Rosenthal A.Z."/>
            <person name="Matson E.G."/>
            <person name="Eldar A."/>
            <person name="Leadbetter J.R."/>
        </authorList>
    </citation>
    <scope>NUCLEOTIDE SEQUENCE [LARGE SCALE GENOMIC DNA]</scope>
    <source>
        <strain evidence="4">ATCC BAA-887 / DSM 12427 / ZAS-2</strain>
    </source>
</reference>
<dbReference type="PIRSF" id="PIRSF012702">
    <property type="entry name" value="UCP012702"/>
    <property type="match status" value="1"/>
</dbReference>
<accession>F5YQ54</accession>
<dbReference type="OrthoDB" id="9815420at2"/>
<gene>
    <name evidence="3" type="ordered locus">TREPR_1445</name>
</gene>
<protein>
    <submittedName>
        <fullName evidence="3">MlrC domain protein</fullName>
    </submittedName>
</protein>
<evidence type="ECO:0000259" key="2">
    <source>
        <dbReference type="Pfam" id="PF07364"/>
    </source>
</evidence>
<name>F5YQ54_TREPZ</name>
<proteinExistence type="predicted"/>
<dbReference type="HOGENOM" id="CLU_028172_2_0_12"/>
<dbReference type="KEGG" id="tpi:TREPR_1445"/>
<evidence type="ECO:0000313" key="3">
    <source>
        <dbReference type="EMBL" id="AEF85113.1"/>
    </source>
</evidence>
<evidence type="ECO:0000313" key="4">
    <source>
        <dbReference type="Proteomes" id="UP000009223"/>
    </source>
</evidence>
<feature type="domain" description="Microcystin LR degradation protein MlrC N-terminal" evidence="2">
    <location>
        <begin position="2"/>
        <end position="294"/>
    </location>
</feature>
<dbReference type="Proteomes" id="UP000009223">
    <property type="component" value="Chromosome"/>
</dbReference>
<keyword evidence="4" id="KW-1185">Reference proteome</keyword>
<dbReference type="RefSeq" id="WP_015708656.1">
    <property type="nucleotide sequence ID" value="NC_015578.1"/>
</dbReference>
<sequence>MRILIGGMNHESNTLNPIITGARDFLIARGAELLVPGYAPQSAIAGIVETLKKAGCELVPALMARAVPNGVVSHSLYEELRAEFILSIREALAAGPIDGICLALHGSMKVENLGCAEGDLLAHIRKILPHVPCTASLDMHATVTKEMLDAVNGFVGYKTAPHIDCAETGAHAAAMLLTSLKTGKKLYTAYRRIPMLIAGEKSESEAEPMSSLIELCREAEKRPGILGASFLLGFPWADDEHNAACALVTGFSENETSANTIAAVTENLAAQFWKRRREFAFRSEYYDSAAAMEAAYRAVLENHEKPVFVSDSGDNPTAGAAGDSTDLLEKILARLDMVEKLPTPLLYSGFYDAPAAAVCVKAGIGAVVDTTLGGNWDTLNGKKIPLGLEVRNIVRNFGPHKSDLVLASSGNILFTITSAHIGFGDPDLLPSLGVKAEDYSLVVVKLGYLEPCFRTIARRAILATSKGCSNEVLESIPYKRVTRPLYPLDEDAEL</sequence>
<dbReference type="EMBL" id="CP001843">
    <property type="protein sequence ID" value="AEF85113.1"/>
    <property type="molecule type" value="Genomic_DNA"/>
</dbReference>
<dbReference type="Pfam" id="PF07171">
    <property type="entry name" value="MlrC_C"/>
    <property type="match status" value="1"/>
</dbReference>
<reference evidence="4" key="1">
    <citation type="submission" date="2009-12" db="EMBL/GenBank/DDBJ databases">
        <title>Complete sequence of Treponema primitia strain ZAS-2.</title>
        <authorList>
            <person name="Tetu S.G."/>
            <person name="Matson E."/>
            <person name="Ren Q."/>
            <person name="Seshadri R."/>
            <person name="Elbourne L."/>
            <person name="Hassan K.A."/>
            <person name="Durkin A."/>
            <person name="Radune D."/>
            <person name="Mohamoud Y."/>
            <person name="Shay R."/>
            <person name="Jin S."/>
            <person name="Zhang X."/>
            <person name="Lucey K."/>
            <person name="Ballor N.R."/>
            <person name="Ottesen E."/>
            <person name="Rosenthal R."/>
            <person name="Allen A."/>
            <person name="Leadbetter J.R."/>
            <person name="Paulsen I.T."/>
        </authorList>
    </citation>
    <scope>NUCLEOTIDE SEQUENCE [LARGE SCALE GENOMIC DNA]</scope>
    <source>
        <strain evidence="4">ATCC BAA-887 / DSM 12427 / ZAS-2</strain>
    </source>
</reference>